<organism evidence="4 5">
    <name type="scientific">Reticulomyxa filosa</name>
    <dbReference type="NCBI Taxonomy" id="46433"/>
    <lineage>
        <taxon>Eukaryota</taxon>
        <taxon>Sar</taxon>
        <taxon>Rhizaria</taxon>
        <taxon>Retaria</taxon>
        <taxon>Foraminifera</taxon>
        <taxon>Monothalamids</taxon>
        <taxon>Reticulomyxidae</taxon>
        <taxon>Reticulomyxa</taxon>
    </lineage>
</organism>
<evidence type="ECO:0000256" key="1">
    <source>
        <dbReference type="ARBA" id="ARBA00022737"/>
    </source>
</evidence>
<dbReference type="AlphaFoldDB" id="X6NW36"/>
<dbReference type="PANTHER" id="PTHR44858">
    <property type="entry name" value="TETRATRICOPEPTIDE REPEAT PROTEIN 6"/>
    <property type="match status" value="1"/>
</dbReference>
<feature type="region of interest" description="Disordered" evidence="3">
    <location>
        <begin position="75"/>
        <end position="97"/>
    </location>
</feature>
<dbReference type="Proteomes" id="UP000023152">
    <property type="component" value="Unassembled WGS sequence"/>
</dbReference>
<keyword evidence="1" id="KW-0677">Repeat</keyword>
<keyword evidence="5" id="KW-1185">Reference proteome</keyword>
<dbReference type="InterPro" id="IPR011990">
    <property type="entry name" value="TPR-like_helical_dom_sf"/>
</dbReference>
<reference evidence="4 5" key="1">
    <citation type="journal article" date="2013" name="Curr. Biol.">
        <title>The Genome of the Foraminiferan Reticulomyxa filosa.</title>
        <authorList>
            <person name="Glockner G."/>
            <person name="Hulsmann N."/>
            <person name="Schleicher M."/>
            <person name="Noegel A.A."/>
            <person name="Eichinger L."/>
            <person name="Gallinger C."/>
            <person name="Pawlowski J."/>
            <person name="Sierra R."/>
            <person name="Euteneuer U."/>
            <person name="Pillet L."/>
            <person name="Moustafa A."/>
            <person name="Platzer M."/>
            <person name="Groth M."/>
            <person name="Szafranski K."/>
            <person name="Schliwa M."/>
        </authorList>
    </citation>
    <scope>NUCLEOTIDE SEQUENCE [LARGE SCALE GENOMIC DNA]</scope>
</reference>
<keyword evidence="2" id="KW-0802">TPR repeat</keyword>
<dbReference type="EMBL" id="ASPP01006036">
    <property type="protein sequence ID" value="ETO29482.1"/>
    <property type="molecule type" value="Genomic_DNA"/>
</dbReference>
<feature type="compositionally biased region" description="Polar residues" evidence="3">
    <location>
        <begin position="76"/>
        <end position="97"/>
    </location>
</feature>
<sequence length="238" mass="28246">MNRRSRKTSRHTQEVLGLFFFRKERSKFFNNNLYFQFLRQWKNYIRHREYNQCETLCLNNLQHVNTQFERLRFPTTAIQQKGSPKETTGGDTSNAKINNSYANVNEEVEGSLSNSNTPRGDLFRELRLFRSRVRNLYAVLLHDHLQRHADALQQYQLCVQDDPQNASAHYNWAILYKNYFQQAEVHYRKAIELKPKHAAYYNNYGLLLEQQLHNYNEARKNFAAALELDANNGRAHPT</sequence>
<protein>
    <submittedName>
        <fullName evidence="4">TPR domain protein</fullName>
    </submittedName>
</protein>
<evidence type="ECO:0000313" key="5">
    <source>
        <dbReference type="Proteomes" id="UP000023152"/>
    </source>
</evidence>
<dbReference type="Gene3D" id="1.25.40.10">
    <property type="entry name" value="Tetratricopeptide repeat domain"/>
    <property type="match status" value="1"/>
</dbReference>
<accession>X6NW36</accession>
<dbReference type="InterPro" id="IPR050498">
    <property type="entry name" value="Ycf3"/>
</dbReference>
<proteinExistence type="predicted"/>
<dbReference type="SUPFAM" id="SSF48452">
    <property type="entry name" value="TPR-like"/>
    <property type="match status" value="1"/>
</dbReference>
<evidence type="ECO:0000313" key="4">
    <source>
        <dbReference type="EMBL" id="ETO29482.1"/>
    </source>
</evidence>
<dbReference type="Pfam" id="PF13431">
    <property type="entry name" value="TPR_17"/>
    <property type="match status" value="1"/>
</dbReference>
<evidence type="ECO:0000256" key="3">
    <source>
        <dbReference type="SAM" id="MobiDB-lite"/>
    </source>
</evidence>
<dbReference type="OrthoDB" id="10248520at2759"/>
<evidence type="ECO:0000256" key="2">
    <source>
        <dbReference type="ARBA" id="ARBA00022803"/>
    </source>
</evidence>
<gene>
    <name evidence="4" type="ORF">RFI_07634</name>
</gene>
<comment type="caution">
    <text evidence="4">The sequence shown here is derived from an EMBL/GenBank/DDBJ whole genome shotgun (WGS) entry which is preliminary data.</text>
</comment>
<name>X6NW36_RETFI</name>
<dbReference type="PANTHER" id="PTHR44858:SF1">
    <property type="entry name" value="UDP-N-ACETYLGLUCOSAMINE--PEPTIDE N-ACETYLGLUCOSAMINYLTRANSFERASE SPINDLY-RELATED"/>
    <property type="match status" value="1"/>
</dbReference>